<reference evidence="1 2" key="1">
    <citation type="submission" date="2024-06" db="EMBL/GenBank/DDBJ databases">
        <title>Genomic Encyclopedia of Type Strains, Phase IV (KMG-IV): sequencing the most valuable type-strain genomes for metagenomic binning, comparative biology and taxonomic classification.</title>
        <authorList>
            <person name="Goeker M."/>
        </authorList>
    </citation>
    <scope>NUCLEOTIDE SEQUENCE [LARGE SCALE GENOMIC DNA]</scope>
    <source>
        <strain evidence="1 2">DSM 29846</strain>
    </source>
</reference>
<accession>A0ABV2HYQ2</accession>
<gene>
    <name evidence="1" type="ORF">ABID26_004589</name>
</gene>
<protein>
    <submittedName>
        <fullName evidence="1">Uncharacterized protein</fullName>
    </submittedName>
</protein>
<evidence type="ECO:0000313" key="2">
    <source>
        <dbReference type="Proteomes" id="UP001549036"/>
    </source>
</evidence>
<keyword evidence="2" id="KW-1185">Reference proteome</keyword>
<dbReference type="EMBL" id="JBEPLM010000009">
    <property type="protein sequence ID" value="MET3595177.1"/>
    <property type="molecule type" value="Genomic_DNA"/>
</dbReference>
<sequence length="38" mass="4296">MLELVRLAATLEAAERLENDGEAALKQWRLDVERALNS</sequence>
<evidence type="ECO:0000313" key="1">
    <source>
        <dbReference type="EMBL" id="MET3595177.1"/>
    </source>
</evidence>
<dbReference type="Proteomes" id="UP001549036">
    <property type="component" value="Unassembled WGS sequence"/>
</dbReference>
<proteinExistence type="predicted"/>
<comment type="caution">
    <text evidence="1">The sequence shown here is derived from an EMBL/GenBank/DDBJ whole genome shotgun (WGS) entry which is preliminary data.</text>
</comment>
<organism evidence="1 2">
    <name type="scientific">Mesorhizobium shonense</name>
    <dbReference type="NCBI Taxonomy" id="1209948"/>
    <lineage>
        <taxon>Bacteria</taxon>
        <taxon>Pseudomonadati</taxon>
        <taxon>Pseudomonadota</taxon>
        <taxon>Alphaproteobacteria</taxon>
        <taxon>Hyphomicrobiales</taxon>
        <taxon>Phyllobacteriaceae</taxon>
        <taxon>Mesorhizobium</taxon>
    </lineage>
</organism>
<name>A0ABV2HYQ2_9HYPH</name>